<feature type="signal peptide" evidence="5">
    <location>
        <begin position="1"/>
        <end position="27"/>
    </location>
</feature>
<evidence type="ECO:0000256" key="5">
    <source>
        <dbReference type="SAM" id="SignalP"/>
    </source>
</evidence>
<evidence type="ECO:0000313" key="7">
    <source>
        <dbReference type="EMBL" id="KAG9439718.1"/>
    </source>
</evidence>
<organism evidence="7 8">
    <name type="scientific">Aristolochia fimbriata</name>
    <name type="common">White veined hardy Dutchman's pipe vine</name>
    <dbReference type="NCBI Taxonomy" id="158543"/>
    <lineage>
        <taxon>Eukaryota</taxon>
        <taxon>Viridiplantae</taxon>
        <taxon>Streptophyta</taxon>
        <taxon>Embryophyta</taxon>
        <taxon>Tracheophyta</taxon>
        <taxon>Spermatophyta</taxon>
        <taxon>Magnoliopsida</taxon>
        <taxon>Magnoliidae</taxon>
        <taxon>Piperales</taxon>
        <taxon>Aristolochiaceae</taxon>
        <taxon>Aristolochia</taxon>
    </lineage>
</organism>
<reference evidence="7 8" key="1">
    <citation type="submission" date="2021-07" db="EMBL/GenBank/DDBJ databases">
        <title>The Aristolochia fimbriata genome: insights into angiosperm evolution, floral development and chemical biosynthesis.</title>
        <authorList>
            <person name="Jiao Y."/>
        </authorList>
    </citation>
    <scope>NUCLEOTIDE SEQUENCE [LARGE SCALE GENOMIC DNA]</scope>
    <source>
        <strain evidence="7">IBCAS-2021</strain>
        <tissue evidence="7">Leaf</tissue>
    </source>
</reference>
<gene>
    <name evidence="7" type="ORF">H6P81_019883</name>
</gene>
<dbReference type="GO" id="GO:0000139">
    <property type="term" value="C:Golgi membrane"/>
    <property type="evidence" value="ECO:0007669"/>
    <property type="project" value="UniProtKB-SubCell"/>
</dbReference>
<dbReference type="InterPro" id="IPR007657">
    <property type="entry name" value="Glycosyltransferase_61"/>
</dbReference>
<keyword evidence="3" id="KW-0808">Transferase</keyword>
<dbReference type="Proteomes" id="UP000825729">
    <property type="component" value="Unassembled WGS sequence"/>
</dbReference>
<dbReference type="EMBL" id="JAINDJ010000008">
    <property type="protein sequence ID" value="KAG9439718.1"/>
    <property type="molecule type" value="Genomic_DNA"/>
</dbReference>
<feature type="chain" id="PRO_5043641857" description="Glycosyltransferase 61 catalytic domain-containing protein" evidence="5">
    <location>
        <begin position="28"/>
        <end position="520"/>
    </location>
</feature>
<evidence type="ECO:0000256" key="2">
    <source>
        <dbReference type="ARBA" id="ARBA00022676"/>
    </source>
</evidence>
<accession>A0AAV7DT09</accession>
<comment type="caution">
    <text evidence="7">The sequence shown here is derived from an EMBL/GenBank/DDBJ whole genome shotgun (WGS) entry which is preliminary data.</text>
</comment>
<dbReference type="PANTHER" id="PTHR20961">
    <property type="entry name" value="GLYCOSYLTRANSFERASE"/>
    <property type="match status" value="1"/>
</dbReference>
<evidence type="ECO:0000313" key="8">
    <source>
        <dbReference type="Proteomes" id="UP000825729"/>
    </source>
</evidence>
<name>A0AAV7DT09_ARIFI</name>
<keyword evidence="5" id="KW-0732">Signal</keyword>
<dbReference type="Pfam" id="PF04577">
    <property type="entry name" value="Glyco_transf_61"/>
    <property type="match status" value="1"/>
</dbReference>
<keyword evidence="2" id="KW-0328">Glycosyltransferase</keyword>
<evidence type="ECO:0000256" key="4">
    <source>
        <dbReference type="ARBA" id="ARBA00023180"/>
    </source>
</evidence>
<feature type="domain" description="Glycosyltransferase 61 catalytic" evidence="6">
    <location>
        <begin position="325"/>
        <end position="415"/>
    </location>
</feature>
<keyword evidence="8" id="KW-1185">Reference proteome</keyword>
<dbReference type="GO" id="GO:0016763">
    <property type="term" value="F:pentosyltransferase activity"/>
    <property type="evidence" value="ECO:0007669"/>
    <property type="project" value="UniProtKB-ARBA"/>
</dbReference>
<evidence type="ECO:0000256" key="1">
    <source>
        <dbReference type="ARBA" id="ARBA00004323"/>
    </source>
</evidence>
<evidence type="ECO:0000259" key="6">
    <source>
        <dbReference type="Pfam" id="PF04577"/>
    </source>
</evidence>
<dbReference type="AlphaFoldDB" id="A0AAV7DT09"/>
<protein>
    <recommendedName>
        <fullName evidence="6">Glycosyltransferase 61 catalytic domain-containing protein</fullName>
    </recommendedName>
</protein>
<keyword evidence="4" id="KW-0325">Glycoprotein</keyword>
<dbReference type="InterPro" id="IPR049625">
    <property type="entry name" value="Glyco_transf_61_cat"/>
</dbReference>
<evidence type="ECO:0000256" key="3">
    <source>
        <dbReference type="ARBA" id="ARBA00022679"/>
    </source>
</evidence>
<dbReference type="PANTHER" id="PTHR20961:SF98">
    <property type="entry name" value="GLYCOSYLTRANSFERASE"/>
    <property type="match status" value="1"/>
</dbReference>
<proteinExistence type="predicted"/>
<comment type="subcellular location">
    <subcellularLocation>
        <location evidence="1">Golgi apparatus membrane</location>
        <topology evidence="1">Single-pass type II membrane protein</topology>
    </subcellularLocation>
</comment>
<sequence>MKINIPVAPLSLVLLLLFVSFAGDVVSASICADTVPRLKCTSPDAENVCREGRVLSGTAIVVCMSFFICFSIHQISVEWVSSHYSLTTAAKITQEWWKLEEEDGKKMRSVQKPAALMHCDRSRHRYDLCQLDGPTVMYPTNITFLVQGPTTLKPLKIRPYPRKWEPFIMAYIKELTFSATGGTGGTGGGGECQVRHEAPALVFSTGGYTGNFYHDFSDGFVPLFVTTRTLFHHLRGEEGQQGPVLVVSEFHNWWLSRYAELLRGFTRWPIINLDMETKTHCFPSVKIGLIAHEDMFIDPSRMPNSESLRDFHALVHRSYSSAAAAAAVPHQRLLRQRRPRLVVVARVKSVGRAILNQEEIIRAAEEVGFEVRVFAPTTTTALSEAYRVINSSHAMMGVHGAALTHMFFLRPGAVFLQVVALGLHWVADVCFGRAAQHLGLEYMEYKITVEESTLVDKYSRDDLVLRDPKAVVKKGWNYTNLYLKEQDVRLDLVRITTYLKKAYRKAHKLLLREEQHTIIL</sequence>